<feature type="compositionally biased region" description="Basic and acidic residues" evidence="1">
    <location>
        <begin position="121"/>
        <end position="137"/>
    </location>
</feature>
<accession>A0A2V1E304</accession>
<reference evidence="2 3" key="1">
    <citation type="journal article" date="2018" name="Sci. Rep.">
        <title>Comparative genomics provides insights into the lifestyle and reveals functional heterogeneity of dark septate endophytic fungi.</title>
        <authorList>
            <person name="Knapp D.G."/>
            <person name="Nemeth J.B."/>
            <person name="Barry K."/>
            <person name="Hainaut M."/>
            <person name="Henrissat B."/>
            <person name="Johnson J."/>
            <person name="Kuo A."/>
            <person name="Lim J.H.P."/>
            <person name="Lipzen A."/>
            <person name="Nolan M."/>
            <person name="Ohm R.A."/>
            <person name="Tamas L."/>
            <person name="Grigoriev I.V."/>
            <person name="Spatafora J.W."/>
            <person name="Nagy L.G."/>
            <person name="Kovacs G.M."/>
        </authorList>
    </citation>
    <scope>NUCLEOTIDE SEQUENCE [LARGE SCALE GENOMIC DNA]</scope>
    <source>
        <strain evidence="2 3">DSE2036</strain>
    </source>
</reference>
<dbReference type="EMBL" id="KZ805317">
    <property type="protein sequence ID" value="PVI04933.1"/>
    <property type="molecule type" value="Genomic_DNA"/>
</dbReference>
<feature type="compositionally biased region" description="Polar residues" evidence="1">
    <location>
        <begin position="424"/>
        <end position="448"/>
    </location>
</feature>
<feature type="compositionally biased region" description="Basic and acidic residues" evidence="1">
    <location>
        <begin position="18"/>
        <end position="29"/>
    </location>
</feature>
<organism evidence="2 3">
    <name type="scientific">Periconia macrospinosa</name>
    <dbReference type="NCBI Taxonomy" id="97972"/>
    <lineage>
        <taxon>Eukaryota</taxon>
        <taxon>Fungi</taxon>
        <taxon>Dikarya</taxon>
        <taxon>Ascomycota</taxon>
        <taxon>Pezizomycotina</taxon>
        <taxon>Dothideomycetes</taxon>
        <taxon>Pleosporomycetidae</taxon>
        <taxon>Pleosporales</taxon>
        <taxon>Massarineae</taxon>
        <taxon>Periconiaceae</taxon>
        <taxon>Periconia</taxon>
    </lineage>
</organism>
<evidence type="ECO:0000313" key="3">
    <source>
        <dbReference type="Proteomes" id="UP000244855"/>
    </source>
</evidence>
<gene>
    <name evidence="2" type="ORF">DM02DRAFT_134021</name>
</gene>
<feature type="compositionally biased region" description="Basic and acidic residues" evidence="1">
    <location>
        <begin position="485"/>
        <end position="501"/>
    </location>
</feature>
<feature type="compositionally biased region" description="Low complexity" evidence="1">
    <location>
        <begin position="171"/>
        <end position="196"/>
    </location>
</feature>
<dbReference type="AlphaFoldDB" id="A0A2V1E304"/>
<feature type="compositionally biased region" description="Low complexity" evidence="1">
    <location>
        <begin position="670"/>
        <end position="679"/>
    </location>
</feature>
<feature type="compositionally biased region" description="Low complexity" evidence="1">
    <location>
        <begin position="275"/>
        <end position="292"/>
    </location>
</feature>
<dbReference type="STRING" id="97972.A0A2V1E304"/>
<feature type="compositionally biased region" description="Low complexity" evidence="1">
    <location>
        <begin position="705"/>
        <end position="714"/>
    </location>
</feature>
<feature type="compositionally biased region" description="Low complexity" evidence="1">
    <location>
        <begin position="257"/>
        <end position="267"/>
    </location>
</feature>
<evidence type="ECO:0000256" key="1">
    <source>
        <dbReference type="SAM" id="MobiDB-lite"/>
    </source>
</evidence>
<sequence length="729" mass="78453">MTRRLRFSRSTSAPPVDRISHNETGERPRATSSADVKLNDIAPPQLCKIIKDVGAHGKRQSRKELEKRSSNGKSSGGLEEIQKIIKDIGALDQTISQTDVLNRSPSKISRSSHPGIQKIIKEIGAHEQKPLQREPSAHRQAKSVGSAHPEIQQIIKEVAMSERRRSSPNQSTTSSRPLSRRASLSFLRRSKSVVTPKPAPPPEVPDIPEVVVDSPVSPINGRSKRSASAPTPPSCDLLDAATLEALSIMPPPPRPSRPSFTNATPRAAPSPPKTSTPSTTTNTTARQRSTSAGQYSLFPKTSPTPSPHTSPVIRPIRPRNTLPPLPPVPALDKEPATHKPKALSTSALPNGPEPQKLAMRKLSIQIPVKEERPVPEVEPEQPSTRPSSSHSTMSRKSKRVTFCENGPEIIGPASRKSSPERPTKSPQRHASWSSVFLLTDPNTTSRPSLSRHASLPASSKNPVTAANTKSILRRTNSLHTNAVEGDEKTTTSDRSTPERIPENPMMVKNLKRLPRRNTRKNQPLPASLSGASSEASPTAKTQSPSAKYVRHPIIIPIVPTAAASSSAVSTPTSTRSSYYSSSASDYSSASSRTSYSSSGSTEETLFRTVSEPVRFVSKTPAPPLPTATATSATVFYSDSPTLPRGTPPILPSSSMAATRPINYSWSSGHTATKTALAQKQKQKQEQDEREGRWLKSGSRSSLQHSPGTTGSQSGTPPPVPPLPRSVGAF</sequence>
<feature type="region of interest" description="Disordered" evidence="1">
    <location>
        <begin position="561"/>
        <end position="602"/>
    </location>
</feature>
<protein>
    <submittedName>
        <fullName evidence="2">Uncharacterized protein</fullName>
    </submittedName>
</protein>
<feature type="region of interest" description="Disordered" evidence="1">
    <location>
        <begin position="1"/>
        <end position="79"/>
    </location>
</feature>
<feature type="region of interest" description="Disordered" evidence="1">
    <location>
        <begin position="121"/>
        <end position="547"/>
    </location>
</feature>
<dbReference type="Proteomes" id="UP000244855">
    <property type="component" value="Unassembled WGS sequence"/>
</dbReference>
<feature type="compositionally biased region" description="Polar residues" evidence="1">
    <location>
        <begin position="529"/>
        <end position="545"/>
    </location>
</feature>
<proteinExistence type="predicted"/>
<feature type="compositionally biased region" description="Low complexity" evidence="1">
    <location>
        <begin position="207"/>
        <end position="219"/>
    </location>
</feature>
<feature type="region of interest" description="Disordered" evidence="1">
    <location>
        <begin position="663"/>
        <end position="729"/>
    </location>
</feature>
<feature type="compositionally biased region" description="Basic and acidic residues" evidence="1">
    <location>
        <begin position="682"/>
        <end position="693"/>
    </location>
</feature>
<feature type="region of interest" description="Disordered" evidence="1">
    <location>
        <begin position="636"/>
        <end position="655"/>
    </location>
</feature>
<feature type="compositionally biased region" description="Low complexity" evidence="1">
    <location>
        <begin position="380"/>
        <end position="392"/>
    </location>
</feature>
<feature type="compositionally biased region" description="Basic residues" evidence="1">
    <location>
        <begin position="509"/>
        <end position="519"/>
    </location>
</feature>
<feature type="compositionally biased region" description="Polar residues" evidence="1">
    <location>
        <begin position="456"/>
        <end position="480"/>
    </location>
</feature>
<name>A0A2V1E304_9PLEO</name>
<keyword evidence="3" id="KW-1185">Reference proteome</keyword>
<evidence type="ECO:0000313" key="2">
    <source>
        <dbReference type="EMBL" id="PVI04933.1"/>
    </source>
</evidence>
<dbReference type="OrthoDB" id="10640930at2759"/>
<feature type="compositionally biased region" description="Low complexity" evidence="1">
    <location>
        <begin position="309"/>
        <end position="320"/>
    </location>
</feature>
<feature type="compositionally biased region" description="Low complexity" evidence="1">
    <location>
        <begin position="561"/>
        <end position="601"/>
    </location>
</feature>